<dbReference type="EMBL" id="UYYB01034925">
    <property type="protein sequence ID" value="VDM74237.1"/>
    <property type="molecule type" value="Genomic_DNA"/>
</dbReference>
<sequence length="107" mass="11789">MTNPNNCAGCVCPGGYGGTLCNQRPAGCGETLAATDRWQVERFTFGNAQIATLRDTFVTCNYWITAPLGRQIQVRVTWMEEPKCGTGCRVNSIEPKFKADQRATNPR</sequence>
<reference evidence="1 2" key="1">
    <citation type="submission" date="2018-11" db="EMBL/GenBank/DDBJ databases">
        <authorList>
            <consortium name="Pathogen Informatics"/>
        </authorList>
    </citation>
    <scope>NUCLEOTIDE SEQUENCE [LARGE SCALE GENOMIC DNA]</scope>
</reference>
<dbReference type="AlphaFoldDB" id="A0A3P7JDV2"/>
<evidence type="ECO:0000313" key="2">
    <source>
        <dbReference type="Proteomes" id="UP000270094"/>
    </source>
</evidence>
<gene>
    <name evidence="1" type="ORF">SVUK_LOCUS9235</name>
</gene>
<keyword evidence="2" id="KW-1185">Reference proteome</keyword>
<accession>A0A3P7JDV2</accession>
<dbReference type="Proteomes" id="UP000270094">
    <property type="component" value="Unassembled WGS sequence"/>
</dbReference>
<proteinExistence type="predicted"/>
<dbReference type="OrthoDB" id="5806856at2759"/>
<name>A0A3P7JDV2_STRVU</name>
<organism evidence="1 2">
    <name type="scientific">Strongylus vulgaris</name>
    <name type="common">Blood worm</name>
    <dbReference type="NCBI Taxonomy" id="40348"/>
    <lineage>
        <taxon>Eukaryota</taxon>
        <taxon>Metazoa</taxon>
        <taxon>Ecdysozoa</taxon>
        <taxon>Nematoda</taxon>
        <taxon>Chromadorea</taxon>
        <taxon>Rhabditida</taxon>
        <taxon>Rhabditina</taxon>
        <taxon>Rhabditomorpha</taxon>
        <taxon>Strongyloidea</taxon>
        <taxon>Strongylidae</taxon>
        <taxon>Strongylus</taxon>
    </lineage>
</organism>
<protein>
    <recommendedName>
        <fullName evidence="3">CUB domain-containing protein</fullName>
    </recommendedName>
</protein>
<evidence type="ECO:0008006" key="3">
    <source>
        <dbReference type="Google" id="ProtNLM"/>
    </source>
</evidence>
<evidence type="ECO:0000313" key="1">
    <source>
        <dbReference type="EMBL" id="VDM74237.1"/>
    </source>
</evidence>